<protein>
    <submittedName>
        <fullName evidence="2">Uncharacterized protein</fullName>
    </submittedName>
</protein>
<reference evidence="2 3" key="1">
    <citation type="journal article" date="2020" name="IScience">
        <title>Genome Sequencing of the Endangered Kingdonia uniflora (Circaeasteraceae, Ranunculales) Reveals Potential Mechanisms of Evolutionary Specialization.</title>
        <authorList>
            <person name="Sun Y."/>
            <person name="Deng T."/>
            <person name="Zhang A."/>
            <person name="Moore M.J."/>
            <person name="Landis J.B."/>
            <person name="Lin N."/>
            <person name="Zhang H."/>
            <person name="Zhang X."/>
            <person name="Huang J."/>
            <person name="Zhang X."/>
            <person name="Sun H."/>
            <person name="Wang H."/>
        </authorList>
    </citation>
    <scope>NUCLEOTIDE SEQUENCE [LARGE SCALE GENOMIC DNA]</scope>
    <source>
        <strain evidence="2">TB1705</strain>
        <tissue evidence="2">Leaf</tissue>
    </source>
</reference>
<comment type="caution">
    <text evidence="2">The sequence shown here is derived from an EMBL/GenBank/DDBJ whole genome shotgun (WGS) entry which is preliminary data.</text>
</comment>
<keyword evidence="1" id="KW-1133">Transmembrane helix</keyword>
<feature type="transmembrane region" description="Helical" evidence="1">
    <location>
        <begin position="12"/>
        <end position="31"/>
    </location>
</feature>
<evidence type="ECO:0000256" key="1">
    <source>
        <dbReference type="SAM" id="Phobius"/>
    </source>
</evidence>
<keyword evidence="3" id="KW-1185">Reference proteome</keyword>
<accession>A0A7J7MQB0</accession>
<evidence type="ECO:0000313" key="2">
    <source>
        <dbReference type="EMBL" id="KAF6157073.1"/>
    </source>
</evidence>
<dbReference type="Proteomes" id="UP000541444">
    <property type="component" value="Unassembled WGS sequence"/>
</dbReference>
<evidence type="ECO:0000313" key="3">
    <source>
        <dbReference type="Proteomes" id="UP000541444"/>
    </source>
</evidence>
<keyword evidence="1" id="KW-0472">Membrane</keyword>
<keyword evidence="1" id="KW-0812">Transmembrane</keyword>
<name>A0A7J7MQB0_9MAGN</name>
<gene>
    <name evidence="2" type="ORF">GIB67_041534</name>
</gene>
<sequence length="52" mass="6119">MGSPVYQPSPNLSLLFHVIPLVLQFLLFQIIKNLYVVQLFFHCLPRSYSIQR</sequence>
<feature type="non-terminal residue" evidence="2">
    <location>
        <position position="52"/>
    </location>
</feature>
<organism evidence="2 3">
    <name type="scientific">Kingdonia uniflora</name>
    <dbReference type="NCBI Taxonomy" id="39325"/>
    <lineage>
        <taxon>Eukaryota</taxon>
        <taxon>Viridiplantae</taxon>
        <taxon>Streptophyta</taxon>
        <taxon>Embryophyta</taxon>
        <taxon>Tracheophyta</taxon>
        <taxon>Spermatophyta</taxon>
        <taxon>Magnoliopsida</taxon>
        <taxon>Ranunculales</taxon>
        <taxon>Circaeasteraceae</taxon>
        <taxon>Kingdonia</taxon>
    </lineage>
</organism>
<proteinExistence type="predicted"/>
<dbReference type="EMBL" id="JACGCM010001281">
    <property type="protein sequence ID" value="KAF6157073.1"/>
    <property type="molecule type" value="Genomic_DNA"/>
</dbReference>
<dbReference type="AlphaFoldDB" id="A0A7J7MQB0"/>